<comment type="caution">
    <text evidence="1">The sequence shown here is derived from an EMBL/GenBank/DDBJ whole genome shotgun (WGS) entry which is preliminary data.</text>
</comment>
<accession>A0AAN7AZ14</accession>
<dbReference type="EMBL" id="MU863879">
    <property type="protein sequence ID" value="KAK4204848.1"/>
    <property type="molecule type" value="Genomic_DNA"/>
</dbReference>
<dbReference type="Proteomes" id="UP001303160">
    <property type="component" value="Unassembled WGS sequence"/>
</dbReference>
<evidence type="ECO:0000313" key="2">
    <source>
        <dbReference type="Proteomes" id="UP001303160"/>
    </source>
</evidence>
<dbReference type="AlphaFoldDB" id="A0AAN7AZ14"/>
<protein>
    <submittedName>
        <fullName evidence="1">Uncharacterized protein</fullName>
    </submittedName>
</protein>
<reference evidence="1" key="2">
    <citation type="submission" date="2023-05" db="EMBL/GenBank/DDBJ databases">
        <authorList>
            <consortium name="Lawrence Berkeley National Laboratory"/>
            <person name="Steindorff A."/>
            <person name="Hensen N."/>
            <person name="Bonometti L."/>
            <person name="Westerberg I."/>
            <person name="Brannstrom I.O."/>
            <person name="Guillou S."/>
            <person name="Cros-Aarteil S."/>
            <person name="Calhoun S."/>
            <person name="Haridas S."/>
            <person name="Kuo A."/>
            <person name="Mondo S."/>
            <person name="Pangilinan J."/>
            <person name="Riley R."/>
            <person name="Labutti K."/>
            <person name="Andreopoulos B."/>
            <person name="Lipzen A."/>
            <person name="Chen C."/>
            <person name="Yanf M."/>
            <person name="Daum C."/>
            <person name="Ng V."/>
            <person name="Clum A."/>
            <person name="Ohm R."/>
            <person name="Martin F."/>
            <person name="Silar P."/>
            <person name="Natvig D."/>
            <person name="Lalanne C."/>
            <person name="Gautier V."/>
            <person name="Ament-Velasquez S.L."/>
            <person name="Kruys A."/>
            <person name="Hutchinson M.I."/>
            <person name="Powell A.J."/>
            <person name="Barry K."/>
            <person name="Miller A.N."/>
            <person name="Grigoriev I.V."/>
            <person name="Debuchy R."/>
            <person name="Gladieux P."/>
            <person name="Thoren M.H."/>
            <person name="Johannesson H."/>
        </authorList>
    </citation>
    <scope>NUCLEOTIDE SEQUENCE</scope>
    <source>
        <strain evidence="1">CBS 315.58</strain>
    </source>
</reference>
<organism evidence="1 2">
    <name type="scientific">Triangularia verruculosa</name>
    <dbReference type="NCBI Taxonomy" id="2587418"/>
    <lineage>
        <taxon>Eukaryota</taxon>
        <taxon>Fungi</taxon>
        <taxon>Dikarya</taxon>
        <taxon>Ascomycota</taxon>
        <taxon>Pezizomycotina</taxon>
        <taxon>Sordariomycetes</taxon>
        <taxon>Sordariomycetidae</taxon>
        <taxon>Sordariales</taxon>
        <taxon>Podosporaceae</taxon>
        <taxon>Triangularia</taxon>
    </lineage>
</organism>
<reference evidence="1" key="1">
    <citation type="journal article" date="2023" name="Mol. Phylogenet. Evol.">
        <title>Genome-scale phylogeny and comparative genomics of the fungal order Sordariales.</title>
        <authorList>
            <person name="Hensen N."/>
            <person name="Bonometti L."/>
            <person name="Westerberg I."/>
            <person name="Brannstrom I.O."/>
            <person name="Guillou S."/>
            <person name="Cros-Aarteil S."/>
            <person name="Calhoun S."/>
            <person name="Haridas S."/>
            <person name="Kuo A."/>
            <person name="Mondo S."/>
            <person name="Pangilinan J."/>
            <person name="Riley R."/>
            <person name="LaButti K."/>
            <person name="Andreopoulos B."/>
            <person name="Lipzen A."/>
            <person name="Chen C."/>
            <person name="Yan M."/>
            <person name="Daum C."/>
            <person name="Ng V."/>
            <person name="Clum A."/>
            <person name="Steindorff A."/>
            <person name="Ohm R.A."/>
            <person name="Martin F."/>
            <person name="Silar P."/>
            <person name="Natvig D.O."/>
            <person name="Lalanne C."/>
            <person name="Gautier V."/>
            <person name="Ament-Velasquez S.L."/>
            <person name="Kruys A."/>
            <person name="Hutchinson M.I."/>
            <person name="Powell A.J."/>
            <person name="Barry K."/>
            <person name="Miller A.N."/>
            <person name="Grigoriev I.V."/>
            <person name="Debuchy R."/>
            <person name="Gladieux P."/>
            <person name="Hiltunen Thoren M."/>
            <person name="Johannesson H."/>
        </authorList>
    </citation>
    <scope>NUCLEOTIDE SEQUENCE</scope>
    <source>
        <strain evidence="1">CBS 315.58</strain>
    </source>
</reference>
<keyword evidence="2" id="KW-1185">Reference proteome</keyword>
<name>A0AAN7AZ14_9PEZI</name>
<evidence type="ECO:0000313" key="1">
    <source>
        <dbReference type="EMBL" id="KAK4204848.1"/>
    </source>
</evidence>
<sequence>MAGNHNDYTDMDLEGYSVPTIRPGECEYLESLRLLRPHNIGFTNRMHKGVSDTTHLAALEGFRLFSNKDLIKNLITVPCMVVSFDTLCWLHLGLETRNRLWTAWLSRRERTLKRDPYFEPDPYDEGEMLNDKPIREFRDLIVSYSEHQPEREWQLFVKACGVEEVPLKKWLEESGPPGFDRADEHPFDVRKSWVHEFVCSRFHELEMIRNTSLERWTKLKRARKLDRFIEMDDND</sequence>
<gene>
    <name evidence="1" type="ORF">QBC40DRAFT_292381</name>
</gene>
<proteinExistence type="predicted"/>